<feature type="transmembrane region" description="Helical" evidence="2">
    <location>
        <begin position="91"/>
        <end position="124"/>
    </location>
</feature>
<dbReference type="InterPro" id="IPR050769">
    <property type="entry name" value="NAT_camello-type"/>
</dbReference>
<keyword evidence="2" id="KW-0812">Transmembrane</keyword>
<dbReference type="Proteomes" id="UP000504632">
    <property type="component" value="Chromosome 4"/>
</dbReference>
<evidence type="ECO:0000259" key="3">
    <source>
        <dbReference type="PROSITE" id="PS51186"/>
    </source>
</evidence>
<reference evidence="5" key="1">
    <citation type="submission" date="2025-08" db="UniProtKB">
        <authorList>
            <consortium name="RefSeq"/>
        </authorList>
    </citation>
    <scope>IDENTIFICATION</scope>
</reference>
<dbReference type="PANTHER" id="PTHR13947">
    <property type="entry name" value="GNAT FAMILY N-ACETYLTRANSFERASE"/>
    <property type="match status" value="1"/>
</dbReference>
<keyword evidence="2" id="KW-0472">Membrane</keyword>
<dbReference type="InterPro" id="IPR000182">
    <property type="entry name" value="GNAT_dom"/>
</dbReference>
<dbReference type="OrthoDB" id="41532at2759"/>
<proteinExistence type="predicted"/>
<evidence type="ECO:0000256" key="2">
    <source>
        <dbReference type="SAM" id="Phobius"/>
    </source>
</evidence>
<keyword evidence="2" id="KW-1133">Transmembrane helix</keyword>
<organism evidence="4 5">
    <name type="scientific">Chanos chanos</name>
    <name type="common">Milkfish</name>
    <name type="synonym">Mugil chanos</name>
    <dbReference type="NCBI Taxonomy" id="29144"/>
    <lineage>
        <taxon>Eukaryota</taxon>
        <taxon>Metazoa</taxon>
        <taxon>Chordata</taxon>
        <taxon>Craniata</taxon>
        <taxon>Vertebrata</taxon>
        <taxon>Euteleostomi</taxon>
        <taxon>Actinopterygii</taxon>
        <taxon>Neopterygii</taxon>
        <taxon>Teleostei</taxon>
        <taxon>Ostariophysi</taxon>
        <taxon>Gonorynchiformes</taxon>
        <taxon>Chanidae</taxon>
        <taxon>Chanos</taxon>
    </lineage>
</organism>
<dbReference type="SUPFAM" id="SSF55729">
    <property type="entry name" value="Acyl-CoA N-acyltransferases (Nat)"/>
    <property type="match status" value="1"/>
</dbReference>
<evidence type="ECO:0000256" key="1">
    <source>
        <dbReference type="ARBA" id="ARBA00022679"/>
    </source>
</evidence>
<evidence type="ECO:0000313" key="5">
    <source>
        <dbReference type="RefSeq" id="XP_030628651.1"/>
    </source>
</evidence>
<dbReference type="PANTHER" id="PTHR13947:SF60">
    <property type="entry name" value="N-ACETYLTRANSFERASE DOMAIN-CONTAINING PROTEIN"/>
    <property type="match status" value="1"/>
</dbReference>
<dbReference type="GeneID" id="115810782"/>
<dbReference type="Gene3D" id="3.40.630.30">
    <property type="match status" value="1"/>
</dbReference>
<dbReference type="CDD" id="cd04301">
    <property type="entry name" value="NAT_SF"/>
    <property type="match status" value="1"/>
</dbReference>
<dbReference type="AlphaFoldDB" id="A0A6J2VBX6"/>
<keyword evidence="4" id="KW-1185">Reference proteome</keyword>
<evidence type="ECO:0000313" key="4">
    <source>
        <dbReference type="Proteomes" id="UP000504632"/>
    </source>
</evidence>
<keyword evidence="1" id="KW-0808">Transferase</keyword>
<dbReference type="Pfam" id="PF00583">
    <property type="entry name" value="Acetyltransf_1"/>
    <property type="match status" value="1"/>
</dbReference>
<sequence>MTSIKIRRYEDDDEEEVKEIFTLGMSEHVPTSFVHLLKQPPTQMLLMSWFRIREYRDSDYPVVREVYSTGFREHVGAIFILSLQQRWAQALLFGLFLLLFFLFESVLVSLLGLSGVLLVGWMIVHHLFNQGVQLGLREDLKDIHASYMLPGRISRFWVAESEGHVVGTVGILPCVGEPGAWELKRISVRKEFRGRGLAKRLCQTALQFVANQKVERVVLFTSMVQSDAHRLYHSLGFRKEEEFVWPSLPAKLIHFLVFKYAYTVNTVGSH</sequence>
<dbReference type="InterPro" id="IPR016181">
    <property type="entry name" value="Acyl_CoA_acyltransferase"/>
</dbReference>
<dbReference type="InParanoid" id="A0A6J2VBX6"/>
<dbReference type="RefSeq" id="XP_030628651.1">
    <property type="nucleotide sequence ID" value="XM_030772791.1"/>
</dbReference>
<dbReference type="GO" id="GO:0008080">
    <property type="term" value="F:N-acetyltransferase activity"/>
    <property type="evidence" value="ECO:0007669"/>
    <property type="project" value="InterPro"/>
</dbReference>
<accession>A0A6J2VBX6</accession>
<feature type="domain" description="N-acetyltransferase" evidence="3">
    <location>
        <begin position="114"/>
        <end position="262"/>
    </location>
</feature>
<protein>
    <submittedName>
        <fullName evidence="5">Probable N-acetyltransferase camello isoform X1</fullName>
    </submittedName>
</protein>
<dbReference type="PROSITE" id="PS51186">
    <property type="entry name" value="GNAT"/>
    <property type="match status" value="1"/>
</dbReference>
<gene>
    <name evidence="5" type="primary">LOC115810782</name>
</gene>
<name>A0A6J2VBX6_CHACN</name>